<dbReference type="PROSITE" id="PS51729">
    <property type="entry name" value="GNAT_YJDJ"/>
    <property type="match status" value="1"/>
</dbReference>
<accession>A0A7I4AIT5</accession>
<dbReference type="EnsemblPlants" id="Pp3c12_9490V3.5">
    <property type="protein sequence ID" value="Pp3c12_9490V3.5"/>
    <property type="gene ID" value="Pp3c12_9490"/>
</dbReference>
<dbReference type="Proteomes" id="UP000006727">
    <property type="component" value="Chromosome 12"/>
</dbReference>
<evidence type="ECO:0000259" key="1">
    <source>
        <dbReference type="PROSITE" id="PS51729"/>
    </source>
</evidence>
<sequence>MESWWPCGSDWARLCTILTTPPCHKSVKIAQCMNLDLFLDFGTKLPLIVGPISSPRLPPRFPLHHLHLSTDFYHSSVISSCRKCFLAIRGVERVGGGGAAAASVVWNAEKSRFATEDGLAYLDYVMLNPAVGAGQSAAEPAKEVMDLVHTYVPVSKRGLGLAGELCKAAFAHARKHKLLVQPTCSYISDTFIPRHPEWWDVVVPECLPSDHEKPVGHM</sequence>
<gene>
    <name evidence="2" type="primary">LOC112289342</name>
</gene>
<evidence type="ECO:0000313" key="2">
    <source>
        <dbReference type="EnsemblPlants" id="Pp3c12_9490V3.5"/>
    </source>
</evidence>
<dbReference type="EnsemblPlants" id="Pp3c12_9490V3.4">
    <property type="protein sequence ID" value="Pp3c12_9490V3.4"/>
    <property type="gene ID" value="Pp3c12_9490"/>
</dbReference>
<reference evidence="2 3" key="1">
    <citation type="journal article" date="2008" name="Science">
        <title>The Physcomitrella genome reveals evolutionary insights into the conquest of land by plants.</title>
        <authorList>
            <person name="Rensing S."/>
            <person name="Lang D."/>
            <person name="Zimmer A."/>
            <person name="Terry A."/>
            <person name="Salamov A."/>
            <person name="Shapiro H."/>
            <person name="Nishiyama T."/>
            <person name="Perroud P.-F."/>
            <person name="Lindquist E."/>
            <person name="Kamisugi Y."/>
            <person name="Tanahashi T."/>
            <person name="Sakakibara K."/>
            <person name="Fujita T."/>
            <person name="Oishi K."/>
            <person name="Shin-I T."/>
            <person name="Kuroki Y."/>
            <person name="Toyoda A."/>
            <person name="Suzuki Y."/>
            <person name="Hashimoto A."/>
            <person name="Yamaguchi K."/>
            <person name="Sugano A."/>
            <person name="Kohara Y."/>
            <person name="Fujiyama A."/>
            <person name="Anterola A."/>
            <person name="Aoki S."/>
            <person name="Ashton N."/>
            <person name="Barbazuk W.B."/>
            <person name="Barker E."/>
            <person name="Bennetzen J."/>
            <person name="Bezanilla M."/>
            <person name="Blankenship R."/>
            <person name="Cho S.H."/>
            <person name="Dutcher S."/>
            <person name="Estelle M."/>
            <person name="Fawcett J.A."/>
            <person name="Gundlach H."/>
            <person name="Hanada K."/>
            <person name="Heyl A."/>
            <person name="Hicks K.A."/>
            <person name="Hugh J."/>
            <person name="Lohr M."/>
            <person name="Mayer K."/>
            <person name="Melkozernov A."/>
            <person name="Murata T."/>
            <person name="Nelson D."/>
            <person name="Pils B."/>
            <person name="Prigge M."/>
            <person name="Reiss B."/>
            <person name="Renner T."/>
            <person name="Rombauts S."/>
            <person name="Rushton P."/>
            <person name="Sanderfoot A."/>
            <person name="Schween G."/>
            <person name="Shiu S.-H."/>
            <person name="Stueber K."/>
            <person name="Theodoulou F.L."/>
            <person name="Tu H."/>
            <person name="Van de Peer Y."/>
            <person name="Verrier P.J."/>
            <person name="Waters E."/>
            <person name="Wood A."/>
            <person name="Yang L."/>
            <person name="Cove D."/>
            <person name="Cuming A."/>
            <person name="Hasebe M."/>
            <person name="Lucas S."/>
            <person name="Mishler D.B."/>
            <person name="Reski R."/>
            <person name="Grigoriev I."/>
            <person name="Quatrano R.S."/>
            <person name="Boore J.L."/>
        </authorList>
    </citation>
    <scope>NUCLEOTIDE SEQUENCE [LARGE SCALE GENOMIC DNA]</scope>
    <source>
        <strain evidence="2 3">cv. Gransden 2004</strain>
    </source>
</reference>
<dbReference type="PANTHER" id="PTHR31435">
    <property type="entry name" value="PROTEIN NATD1"/>
    <property type="match status" value="1"/>
</dbReference>
<proteinExistence type="predicted"/>
<reference evidence="2 3" key="2">
    <citation type="journal article" date="2018" name="Plant J.">
        <title>The Physcomitrella patens chromosome-scale assembly reveals moss genome structure and evolution.</title>
        <authorList>
            <person name="Lang D."/>
            <person name="Ullrich K.K."/>
            <person name="Murat F."/>
            <person name="Fuchs J."/>
            <person name="Jenkins J."/>
            <person name="Haas F.B."/>
            <person name="Piednoel M."/>
            <person name="Gundlach H."/>
            <person name="Van Bel M."/>
            <person name="Meyberg R."/>
            <person name="Vives C."/>
            <person name="Morata J."/>
            <person name="Symeonidi A."/>
            <person name="Hiss M."/>
            <person name="Muchero W."/>
            <person name="Kamisugi Y."/>
            <person name="Saleh O."/>
            <person name="Blanc G."/>
            <person name="Decker E.L."/>
            <person name="van Gessel N."/>
            <person name="Grimwood J."/>
            <person name="Hayes R.D."/>
            <person name="Graham S.W."/>
            <person name="Gunter L.E."/>
            <person name="McDaniel S.F."/>
            <person name="Hoernstein S.N.W."/>
            <person name="Larsson A."/>
            <person name="Li F.W."/>
            <person name="Perroud P.F."/>
            <person name="Phillips J."/>
            <person name="Ranjan P."/>
            <person name="Rokshar D.S."/>
            <person name="Rothfels C.J."/>
            <person name="Schneider L."/>
            <person name="Shu S."/>
            <person name="Stevenson D.W."/>
            <person name="Thummler F."/>
            <person name="Tillich M."/>
            <person name="Villarreal Aguilar J.C."/>
            <person name="Widiez T."/>
            <person name="Wong G.K."/>
            <person name="Wymore A."/>
            <person name="Zhang Y."/>
            <person name="Zimmer A.D."/>
            <person name="Quatrano R.S."/>
            <person name="Mayer K.F.X."/>
            <person name="Goodstein D."/>
            <person name="Casacuberta J.M."/>
            <person name="Vandepoele K."/>
            <person name="Reski R."/>
            <person name="Cuming A.C."/>
            <person name="Tuskan G.A."/>
            <person name="Maumus F."/>
            <person name="Salse J."/>
            <person name="Schmutz J."/>
            <person name="Rensing S.A."/>
        </authorList>
    </citation>
    <scope>NUCLEOTIDE SEQUENCE [LARGE SCALE GENOMIC DNA]</scope>
    <source>
        <strain evidence="2 3">cv. Gransden 2004</strain>
    </source>
</reference>
<name>A0A7I4AIT5_PHYPA</name>
<dbReference type="AlphaFoldDB" id="A0A7I4AIT5"/>
<reference evidence="2" key="3">
    <citation type="submission" date="2020-12" db="UniProtKB">
        <authorList>
            <consortium name="EnsemblPlants"/>
        </authorList>
    </citation>
    <scope>IDENTIFICATION</scope>
</reference>
<dbReference type="Gramene" id="Pp3c12_9490V3.4">
    <property type="protein sequence ID" value="Pp3c12_9490V3.4"/>
    <property type="gene ID" value="Pp3c12_9490"/>
</dbReference>
<dbReference type="PANTHER" id="PTHR31435:SF9">
    <property type="entry name" value="PROTEIN NATD1"/>
    <property type="match status" value="1"/>
</dbReference>
<dbReference type="Pfam" id="PF14542">
    <property type="entry name" value="Acetyltransf_CG"/>
    <property type="match status" value="1"/>
</dbReference>
<dbReference type="InterPro" id="IPR045057">
    <property type="entry name" value="Gcn5-rel_NAT"/>
</dbReference>
<dbReference type="FunFam" id="3.40.630.30:FF:000106">
    <property type="entry name" value="Acetyltransferase At1g77540"/>
    <property type="match status" value="1"/>
</dbReference>
<organism evidence="2 3">
    <name type="scientific">Physcomitrium patens</name>
    <name type="common">Spreading-leaved earth moss</name>
    <name type="synonym">Physcomitrella patens</name>
    <dbReference type="NCBI Taxonomy" id="3218"/>
    <lineage>
        <taxon>Eukaryota</taxon>
        <taxon>Viridiplantae</taxon>
        <taxon>Streptophyta</taxon>
        <taxon>Embryophyta</taxon>
        <taxon>Bryophyta</taxon>
        <taxon>Bryophytina</taxon>
        <taxon>Bryopsida</taxon>
        <taxon>Funariidae</taxon>
        <taxon>Funariales</taxon>
        <taxon>Funariaceae</taxon>
        <taxon>Physcomitrium</taxon>
    </lineage>
</organism>
<dbReference type="Gramene" id="Pp3c12_9490V3.5">
    <property type="protein sequence ID" value="Pp3c12_9490V3.5"/>
    <property type="gene ID" value="Pp3c12_9490"/>
</dbReference>
<evidence type="ECO:0000313" key="3">
    <source>
        <dbReference type="Proteomes" id="UP000006727"/>
    </source>
</evidence>
<dbReference type="SUPFAM" id="SSF55729">
    <property type="entry name" value="Acyl-CoA N-acyltransferases (Nat)"/>
    <property type="match status" value="1"/>
</dbReference>
<protein>
    <recommendedName>
        <fullName evidence="1">N-acetyltransferase domain-containing protein</fullName>
    </recommendedName>
</protein>
<dbReference type="InterPro" id="IPR031165">
    <property type="entry name" value="GNAT_YJDJ"/>
</dbReference>
<feature type="domain" description="N-acetyltransferase" evidence="1">
    <location>
        <begin position="105"/>
        <end position="203"/>
    </location>
</feature>
<dbReference type="EMBL" id="ABEU02000012">
    <property type="status" value="NOT_ANNOTATED_CDS"/>
    <property type="molecule type" value="Genomic_DNA"/>
</dbReference>
<keyword evidence="3" id="KW-1185">Reference proteome</keyword>
<dbReference type="InterPro" id="IPR016181">
    <property type="entry name" value="Acyl_CoA_acyltransferase"/>
</dbReference>
<dbReference type="Gene3D" id="3.40.630.30">
    <property type="match status" value="1"/>
</dbReference>